<organism evidence="1">
    <name type="scientific">bioreactor metagenome</name>
    <dbReference type="NCBI Taxonomy" id="1076179"/>
    <lineage>
        <taxon>unclassified sequences</taxon>
        <taxon>metagenomes</taxon>
        <taxon>ecological metagenomes</taxon>
    </lineage>
</organism>
<accession>A0A645EME4</accession>
<comment type="caution">
    <text evidence="1">The sequence shown here is derived from an EMBL/GenBank/DDBJ whole genome shotgun (WGS) entry which is preliminary data.</text>
</comment>
<dbReference type="AlphaFoldDB" id="A0A645EME4"/>
<name>A0A645EME4_9ZZZZ</name>
<sequence>MAKSPRPALRRADAFIADVARAKFSLNELRNRASFDELRQREALLPQRGGNVEHVCLRARRLHAKKLALRHALSRLRRDAHAHAGWRRDGIAGMVEHKNTSFPCFIFDTVIIVRILDMFYRFLA</sequence>
<evidence type="ECO:0000313" key="1">
    <source>
        <dbReference type="EMBL" id="MPN02299.1"/>
    </source>
</evidence>
<reference evidence="1" key="1">
    <citation type="submission" date="2019-08" db="EMBL/GenBank/DDBJ databases">
        <authorList>
            <person name="Kucharzyk K."/>
            <person name="Murdoch R.W."/>
            <person name="Higgins S."/>
            <person name="Loffler F."/>
        </authorList>
    </citation>
    <scope>NUCLEOTIDE SEQUENCE</scope>
</reference>
<proteinExistence type="predicted"/>
<dbReference type="EMBL" id="VSSQ01048252">
    <property type="protein sequence ID" value="MPN02299.1"/>
    <property type="molecule type" value="Genomic_DNA"/>
</dbReference>
<protein>
    <submittedName>
        <fullName evidence="1">Uncharacterized protein</fullName>
    </submittedName>
</protein>
<gene>
    <name evidence="1" type="ORF">SDC9_149513</name>
</gene>